<feature type="region of interest" description="Disordered" evidence="1">
    <location>
        <begin position="333"/>
        <end position="353"/>
    </location>
</feature>
<gene>
    <name evidence="4" type="ORF">GSLYS_00016465001</name>
</gene>
<feature type="chain" id="PRO_5043427303" description="CARD domain-containing protein" evidence="2">
    <location>
        <begin position="24"/>
        <end position="493"/>
    </location>
</feature>
<dbReference type="AlphaFoldDB" id="A0AAV2I809"/>
<dbReference type="Pfam" id="PF00619">
    <property type="entry name" value="CARD"/>
    <property type="match status" value="1"/>
</dbReference>
<evidence type="ECO:0000313" key="4">
    <source>
        <dbReference type="EMBL" id="CAL1542931.1"/>
    </source>
</evidence>
<dbReference type="SUPFAM" id="SSF48371">
    <property type="entry name" value="ARM repeat"/>
    <property type="match status" value="1"/>
</dbReference>
<evidence type="ECO:0000259" key="3">
    <source>
        <dbReference type="PROSITE" id="PS50209"/>
    </source>
</evidence>
<dbReference type="PROSITE" id="PS50209">
    <property type="entry name" value="CARD"/>
    <property type="match status" value="1"/>
</dbReference>
<dbReference type="Proteomes" id="UP001497497">
    <property type="component" value="Unassembled WGS sequence"/>
</dbReference>
<feature type="signal peptide" evidence="2">
    <location>
        <begin position="1"/>
        <end position="23"/>
    </location>
</feature>
<protein>
    <recommendedName>
        <fullName evidence="3">CARD domain-containing protein</fullName>
    </recommendedName>
</protein>
<dbReference type="GO" id="GO:0042981">
    <property type="term" value="P:regulation of apoptotic process"/>
    <property type="evidence" value="ECO:0007669"/>
    <property type="project" value="InterPro"/>
</dbReference>
<evidence type="ECO:0000256" key="1">
    <source>
        <dbReference type="SAM" id="MobiDB-lite"/>
    </source>
</evidence>
<dbReference type="EMBL" id="CAXITT010000515">
    <property type="protein sequence ID" value="CAL1542931.1"/>
    <property type="molecule type" value="Genomic_DNA"/>
</dbReference>
<dbReference type="InterPro" id="IPR016024">
    <property type="entry name" value="ARM-type_fold"/>
</dbReference>
<dbReference type="InterPro" id="IPR011029">
    <property type="entry name" value="DEATH-like_dom_sf"/>
</dbReference>
<dbReference type="CDD" id="cd01671">
    <property type="entry name" value="CARD"/>
    <property type="match status" value="1"/>
</dbReference>
<name>A0AAV2I809_LYMST</name>
<evidence type="ECO:0000313" key="5">
    <source>
        <dbReference type="Proteomes" id="UP001497497"/>
    </source>
</evidence>
<dbReference type="PANTHER" id="PTHR46270">
    <property type="entry name" value="ARMADILLO-TYPE FOLD-RELATED"/>
    <property type="match status" value="1"/>
</dbReference>
<reference evidence="4 5" key="1">
    <citation type="submission" date="2024-04" db="EMBL/GenBank/DDBJ databases">
        <authorList>
            <consortium name="Genoscope - CEA"/>
            <person name="William W."/>
        </authorList>
    </citation>
    <scope>NUCLEOTIDE SEQUENCE [LARGE SCALE GENOMIC DNA]</scope>
</reference>
<dbReference type="InterPro" id="IPR001315">
    <property type="entry name" value="CARD"/>
</dbReference>
<dbReference type="InterPro" id="IPR011989">
    <property type="entry name" value="ARM-like"/>
</dbReference>
<dbReference type="PANTHER" id="PTHR46270:SF2">
    <property type="entry name" value="TIR DOMAIN-CONTAINING PROTEIN"/>
    <property type="match status" value="1"/>
</dbReference>
<evidence type="ECO:0000256" key="2">
    <source>
        <dbReference type="SAM" id="SignalP"/>
    </source>
</evidence>
<proteinExistence type="predicted"/>
<dbReference type="Gene3D" id="1.25.10.10">
    <property type="entry name" value="Leucine-rich Repeat Variant"/>
    <property type="match status" value="1"/>
</dbReference>
<keyword evidence="2" id="KW-0732">Signal</keyword>
<comment type="caution">
    <text evidence="4">The sequence shown here is derived from an EMBL/GenBank/DDBJ whole genome shotgun (WGS) entry which is preliminary data.</text>
</comment>
<accession>A0AAV2I809</accession>
<feature type="domain" description="CARD" evidence="3">
    <location>
        <begin position="405"/>
        <end position="493"/>
    </location>
</feature>
<keyword evidence="5" id="KW-1185">Reference proteome</keyword>
<organism evidence="4 5">
    <name type="scientific">Lymnaea stagnalis</name>
    <name type="common">Great pond snail</name>
    <name type="synonym">Helix stagnalis</name>
    <dbReference type="NCBI Taxonomy" id="6523"/>
    <lineage>
        <taxon>Eukaryota</taxon>
        <taxon>Metazoa</taxon>
        <taxon>Spiralia</taxon>
        <taxon>Lophotrochozoa</taxon>
        <taxon>Mollusca</taxon>
        <taxon>Gastropoda</taxon>
        <taxon>Heterobranchia</taxon>
        <taxon>Euthyneura</taxon>
        <taxon>Panpulmonata</taxon>
        <taxon>Hygrophila</taxon>
        <taxon>Lymnaeoidea</taxon>
        <taxon>Lymnaeidae</taxon>
        <taxon>Lymnaea</taxon>
    </lineage>
</organism>
<sequence length="493" mass="56531">MRQHLVSSGACFFLFFILPTAMREKVGDLLVEINYNEIFNIVDQIGKVKPKDALECNDVYALTMVTLNTTAHYSSISKCFALYLANIGILTNLTVPITEAGYLNYLHEKPLSMMVNYVLVIVRNIAYHSDSKTKLKFEATKKALINFPKVNNNIRKPLTMLSLVYILDEHELGLLSYESNVINKIIRLMKKVLHKKKRVYTITLCQLADGLSKLTINSSNISKIVHTKGALSALVKMLRYENFKENASAVRCIYALAQDSTIRSTLLEFPDLHSALVNLREIWKVTLEKIIDDTLKTLQSCTPVLGAFAKPCLIAEISKPTENIALSHQVVKRGRSRNNSENVKRSRSHSGTAHKYVRRTRQFRNFDKWIKRSYLKFFITIHSAHVTNLVKQKEKFTVRGKSERLKPEDEKTIRRHWKYLIEEVDATHITTALISRGVFDLDDKREILGPDSRRKRTKIMLEKLLNAGPGSAYKTFIEVLEIDHSHIVDKLRK</sequence>
<dbReference type="Gene3D" id="1.10.533.10">
    <property type="entry name" value="Death Domain, Fas"/>
    <property type="match status" value="1"/>
</dbReference>
<dbReference type="SUPFAM" id="SSF47986">
    <property type="entry name" value="DEATH domain"/>
    <property type="match status" value="1"/>
</dbReference>